<dbReference type="STRING" id="101091.A0A1C7ND07"/>
<dbReference type="GO" id="GO:0005741">
    <property type="term" value="C:mitochondrial outer membrane"/>
    <property type="evidence" value="ECO:0007669"/>
    <property type="project" value="TreeGrafter"/>
</dbReference>
<reference evidence="1 2" key="1">
    <citation type="submission" date="2016-03" db="EMBL/GenBank/DDBJ databases">
        <title>Choanephora cucurbitarum.</title>
        <authorList>
            <person name="Min B."/>
            <person name="Park H."/>
            <person name="Park J.-H."/>
            <person name="Shin H.-D."/>
            <person name="Choi I.-G."/>
        </authorList>
    </citation>
    <scope>NUCLEOTIDE SEQUENCE [LARGE SCALE GENOMIC DNA]</scope>
    <source>
        <strain evidence="1 2">KUS-F28377</strain>
    </source>
</reference>
<dbReference type="PANTHER" id="PTHR28230">
    <property type="entry name" value="CHROMOSOME 1, WHOLE GENOME SHOTGUN SEQUENCE"/>
    <property type="match status" value="1"/>
</dbReference>
<dbReference type="PANTHER" id="PTHR28230:SF1">
    <property type="entry name" value="MITOCHONDRIAL IMPORT PROTEIN 2"/>
    <property type="match status" value="1"/>
</dbReference>
<accession>A0A1C7ND07</accession>
<proteinExistence type="predicted"/>
<dbReference type="AlphaFoldDB" id="A0A1C7ND07"/>
<gene>
    <name evidence="1" type="ORF">A0J61_05045</name>
</gene>
<sequence length="91" mass="10487">MSIDNNPYASLDDSVYSEEEEDSLYSYDAEAEWEESKQQLNALFSLVLFPLVGRWFGKKVAFWIWSDYLHRSTPFITLSGPILQTVKTISA</sequence>
<protein>
    <submittedName>
        <fullName evidence="1">Uncharacterized protein</fullName>
    </submittedName>
</protein>
<dbReference type="InterPro" id="IPR037652">
    <property type="entry name" value="Mim2"/>
</dbReference>
<dbReference type="Proteomes" id="UP000093000">
    <property type="component" value="Unassembled WGS sequence"/>
</dbReference>
<evidence type="ECO:0000313" key="2">
    <source>
        <dbReference type="Proteomes" id="UP000093000"/>
    </source>
</evidence>
<dbReference type="FunCoup" id="A0A1C7ND07">
    <property type="interactions" value="1"/>
</dbReference>
<keyword evidence="2" id="KW-1185">Reference proteome</keyword>
<dbReference type="OrthoDB" id="5555533at2759"/>
<name>A0A1C7ND07_9FUNG</name>
<dbReference type="InParanoid" id="A0A1C7ND07"/>
<comment type="caution">
    <text evidence="1">The sequence shown here is derived from an EMBL/GenBank/DDBJ whole genome shotgun (WGS) entry which is preliminary data.</text>
</comment>
<evidence type="ECO:0000313" key="1">
    <source>
        <dbReference type="EMBL" id="OBZ86908.1"/>
    </source>
</evidence>
<dbReference type="GO" id="GO:0070096">
    <property type="term" value="P:mitochondrial outer membrane translocase complex assembly"/>
    <property type="evidence" value="ECO:0007669"/>
    <property type="project" value="InterPro"/>
</dbReference>
<dbReference type="GO" id="GO:0045040">
    <property type="term" value="P:protein insertion into mitochondrial outer membrane"/>
    <property type="evidence" value="ECO:0007669"/>
    <property type="project" value="InterPro"/>
</dbReference>
<dbReference type="Pfam" id="PF19117">
    <property type="entry name" value="Mim2"/>
    <property type="match status" value="1"/>
</dbReference>
<dbReference type="EMBL" id="LUGH01000262">
    <property type="protein sequence ID" value="OBZ86908.1"/>
    <property type="molecule type" value="Genomic_DNA"/>
</dbReference>
<organism evidence="1 2">
    <name type="scientific">Choanephora cucurbitarum</name>
    <dbReference type="NCBI Taxonomy" id="101091"/>
    <lineage>
        <taxon>Eukaryota</taxon>
        <taxon>Fungi</taxon>
        <taxon>Fungi incertae sedis</taxon>
        <taxon>Mucoromycota</taxon>
        <taxon>Mucoromycotina</taxon>
        <taxon>Mucoromycetes</taxon>
        <taxon>Mucorales</taxon>
        <taxon>Mucorineae</taxon>
        <taxon>Choanephoraceae</taxon>
        <taxon>Choanephoroideae</taxon>
        <taxon>Choanephora</taxon>
    </lineage>
</organism>